<dbReference type="AlphaFoldDB" id="A0ABD5ISM3"/>
<comment type="caution">
    <text evidence="3">The sequence shown here is derived from an EMBL/GenBank/DDBJ whole genome shotgun (WGS) entry which is preliminary data.</text>
</comment>
<keyword evidence="1" id="KW-0547">Nucleotide-binding</keyword>
<protein>
    <submittedName>
        <fullName evidence="3">MinD/ParA family protein</fullName>
    </submittedName>
</protein>
<dbReference type="RefSeq" id="WP_044746124.1">
    <property type="nucleotide sequence ID" value="NZ_JAHSSG010000013.1"/>
</dbReference>
<organism evidence="3 4">
    <name type="scientific">Anoxybacteroides rupiense</name>
    <dbReference type="NCBI Taxonomy" id="311460"/>
    <lineage>
        <taxon>Bacteria</taxon>
        <taxon>Bacillati</taxon>
        <taxon>Bacillota</taxon>
        <taxon>Bacilli</taxon>
        <taxon>Bacillales</taxon>
        <taxon>Anoxybacillaceae</taxon>
        <taxon>Anoxybacteroides</taxon>
    </lineage>
</organism>
<dbReference type="CDD" id="cd02038">
    <property type="entry name" value="FlhG-like"/>
    <property type="match status" value="1"/>
</dbReference>
<gene>
    <name evidence="3" type="ORF">P9850_01250</name>
</gene>
<dbReference type="Pfam" id="PF10609">
    <property type="entry name" value="ParA"/>
    <property type="match status" value="1"/>
</dbReference>
<dbReference type="InterPro" id="IPR033756">
    <property type="entry name" value="YlxH/NBP35"/>
</dbReference>
<proteinExistence type="predicted"/>
<dbReference type="InterPro" id="IPR025501">
    <property type="entry name" value="MinD_FleN"/>
</dbReference>
<dbReference type="InterPro" id="IPR027417">
    <property type="entry name" value="P-loop_NTPase"/>
</dbReference>
<accession>A0ABD5ISM3</accession>
<dbReference type="SUPFAM" id="SSF52540">
    <property type="entry name" value="P-loop containing nucleoside triphosphate hydrolases"/>
    <property type="match status" value="1"/>
</dbReference>
<dbReference type="InterPro" id="IPR033875">
    <property type="entry name" value="FlhG"/>
</dbReference>
<dbReference type="PIRSF" id="PIRSF003092">
    <property type="entry name" value="MinD"/>
    <property type="match status" value="1"/>
</dbReference>
<evidence type="ECO:0000256" key="2">
    <source>
        <dbReference type="ARBA" id="ARBA00022840"/>
    </source>
</evidence>
<reference evidence="3 4" key="1">
    <citation type="submission" date="2023-03" db="EMBL/GenBank/DDBJ databases">
        <title>Bacillus Genome Sequencing.</title>
        <authorList>
            <person name="Dunlap C."/>
        </authorList>
    </citation>
    <scope>NUCLEOTIDE SEQUENCE [LARGE SCALE GENOMIC DNA]</scope>
    <source>
        <strain evidence="3 4">NRS-38</strain>
    </source>
</reference>
<sequence length="289" mass="32652">MRDQAESLRRLLNHMNQKKAMKAIAVVSGKGGVGKSNFSLNFALTLSKRGFHVLLFDMDIGMGNIDILLGQSTSTTIIDLFERHVSIEELIKKGPGNLSFIAGGTGLTKIFTMDQEKTAYFIEQLQLVSEQYDYFIFDMGAGISEDRLQLLMAVHEIFVITTPEPTSITDAYAAMKYIHLQEKEIPFYLVVNRAQTDQEGRETLQRLKNAMKRFLRREVTGLGVLPEDRIVSKAVARQTPFLLLDPSTKISRAMVELTDRYLSDQTADESSVSRPASFFAKLRQLFLER</sequence>
<dbReference type="EMBL" id="JARTLI010000002">
    <property type="protein sequence ID" value="MED5050496.1"/>
    <property type="molecule type" value="Genomic_DNA"/>
</dbReference>
<keyword evidence="2" id="KW-0067">ATP-binding</keyword>
<evidence type="ECO:0000313" key="4">
    <source>
        <dbReference type="Proteomes" id="UP001339962"/>
    </source>
</evidence>
<dbReference type="InterPro" id="IPR050625">
    <property type="entry name" value="ParA/MinD_ATPase"/>
</dbReference>
<dbReference type="GO" id="GO:0005524">
    <property type="term" value="F:ATP binding"/>
    <property type="evidence" value="ECO:0007669"/>
    <property type="project" value="UniProtKB-KW"/>
</dbReference>
<name>A0ABD5ISM3_9BACL</name>
<dbReference type="Gene3D" id="3.40.50.300">
    <property type="entry name" value="P-loop containing nucleotide triphosphate hydrolases"/>
    <property type="match status" value="1"/>
</dbReference>
<dbReference type="PANTHER" id="PTHR43384:SF4">
    <property type="entry name" value="CELLULOSE BIOSYNTHESIS PROTEIN BCSQ-RELATED"/>
    <property type="match status" value="1"/>
</dbReference>
<dbReference type="PANTHER" id="PTHR43384">
    <property type="entry name" value="SEPTUM SITE-DETERMINING PROTEIN MIND HOMOLOG, CHLOROPLASTIC-RELATED"/>
    <property type="match status" value="1"/>
</dbReference>
<evidence type="ECO:0000313" key="3">
    <source>
        <dbReference type="EMBL" id="MED5050496.1"/>
    </source>
</evidence>
<evidence type="ECO:0000256" key="1">
    <source>
        <dbReference type="ARBA" id="ARBA00022741"/>
    </source>
</evidence>
<dbReference type="Proteomes" id="UP001339962">
    <property type="component" value="Unassembled WGS sequence"/>
</dbReference>